<feature type="transmembrane region" description="Helical" evidence="5">
    <location>
        <begin position="227"/>
        <end position="247"/>
    </location>
</feature>
<feature type="transmembrane region" description="Helical" evidence="5">
    <location>
        <begin position="6"/>
        <end position="24"/>
    </location>
</feature>
<evidence type="ECO:0000259" key="6">
    <source>
        <dbReference type="Pfam" id="PF03151"/>
    </source>
</evidence>
<dbReference type="InterPro" id="IPR050186">
    <property type="entry name" value="TPT_transporter"/>
</dbReference>
<accession>A0A7S3BAB4</accession>
<evidence type="ECO:0000256" key="1">
    <source>
        <dbReference type="ARBA" id="ARBA00004141"/>
    </source>
</evidence>
<dbReference type="AlphaFoldDB" id="A0A7S3BAB4"/>
<feature type="transmembrane region" description="Helical" evidence="5">
    <location>
        <begin position="185"/>
        <end position="207"/>
    </location>
</feature>
<dbReference type="SUPFAM" id="SSF103481">
    <property type="entry name" value="Multidrug resistance efflux transporter EmrE"/>
    <property type="match status" value="1"/>
</dbReference>
<organism evidence="7">
    <name type="scientific">Haptolina ericina</name>
    <dbReference type="NCBI Taxonomy" id="156174"/>
    <lineage>
        <taxon>Eukaryota</taxon>
        <taxon>Haptista</taxon>
        <taxon>Haptophyta</taxon>
        <taxon>Prymnesiophyceae</taxon>
        <taxon>Prymnesiales</taxon>
        <taxon>Prymnesiaceae</taxon>
        <taxon>Haptolina</taxon>
    </lineage>
</organism>
<protein>
    <recommendedName>
        <fullName evidence="6">Sugar phosphate transporter domain-containing protein</fullName>
    </recommendedName>
</protein>
<reference evidence="7" key="1">
    <citation type="submission" date="2021-01" db="EMBL/GenBank/DDBJ databases">
        <authorList>
            <person name="Corre E."/>
            <person name="Pelletier E."/>
            <person name="Niang G."/>
            <person name="Scheremetjew M."/>
            <person name="Finn R."/>
            <person name="Kale V."/>
            <person name="Holt S."/>
            <person name="Cochrane G."/>
            <person name="Meng A."/>
            <person name="Brown T."/>
            <person name="Cohen L."/>
        </authorList>
    </citation>
    <scope>NUCLEOTIDE SEQUENCE</scope>
    <source>
        <strain evidence="7">CCMP281</strain>
    </source>
</reference>
<feature type="transmembrane region" description="Helical" evidence="5">
    <location>
        <begin position="279"/>
        <end position="298"/>
    </location>
</feature>
<feature type="transmembrane region" description="Helical" evidence="5">
    <location>
        <begin position="122"/>
        <end position="142"/>
    </location>
</feature>
<gene>
    <name evidence="7" type="ORF">HERI1096_LOCUS26549</name>
</gene>
<feature type="transmembrane region" description="Helical" evidence="5">
    <location>
        <begin position="36"/>
        <end position="56"/>
    </location>
</feature>
<feature type="domain" description="Sugar phosphate transporter" evidence="6">
    <location>
        <begin position="16"/>
        <end position="295"/>
    </location>
</feature>
<dbReference type="EMBL" id="HBHX01047928">
    <property type="protein sequence ID" value="CAE0127319.1"/>
    <property type="molecule type" value="Transcribed_RNA"/>
</dbReference>
<evidence type="ECO:0000313" key="7">
    <source>
        <dbReference type="EMBL" id="CAE0127319.1"/>
    </source>
</evidence>
<dbReference type="Pfam" id="PF03151">
    <property type="entry name" value="TPT"/>
    <property type="match status" value="1"/>
</dbReference>
<feature type="transmembrane region" description="Helical" evidence="5">
    <location>
        <begin position="68"/>
        <end position="92"/>
    </location>
</feature>
<evidence type="ECO:0000256" key="4">
    <source>
        <dbReference type="ARBA" id="ARBA00023136"/>
    </source>
</evidence>
<comment type="subcellular location">
    <subcellularLocation>
        <location evidence="1">Membrane</location>
        <topology evidence="1">Multi-pass membrane protein</topology>
    </subcellularLocation>
</comment>
<evidence type="ECO:0000256" key="2">
    <source>
        <dbReference type="ARBA" id="ARBA00022692"/>
    </source>
</evidence>
<feature type="transmembrane region" description="Helical" evidence="5">
    <location>
        <begin position="254"/>
        <end position="273"/>
    </location>
</feature>
<feature type="transmembrane region" description="Helical" evidence="5">
    <location>
        <begin position="154"/>
        <end position="173"/>
    </location>
</feature>
<keyword evidence="3 5" id="KW-1133">Transmembrane helix</keyword>
<keyword evidence="2 5" id="KW-0812">Transmembrane</keyword>
<dbReference type="InterPro" id="IPR037185">
    <property type="entry name" value="EmrE-like"/>
</dbReference>
<sequence>MKEHSAAVFAFSFLVAVGVLKTLLTKLIFTHSPTPVAFSVLSCIATNICLLPILLIRGEFRWLSSKALLNFAFICLAIALDLGCQNVALAILSVALQQCIKATLPTFTVIVESVIRRKKFHIAIYATVASICIGPILVASGSSWKAKSEAGSQLFGAIMMMVAMLGGGFKYVLCHKAISEFRKDMGVLAFTFWVECFVGLMLAPWAIANGEAYRLITEKQTPGAWALLWFTGAFGGVRVVAQFYFLAKTSATSLAMSGIAMQALTIILGIIFFKTPVTGLLVFGVIFTVVTSSIYTYLKTSSVLQTGIAKAPPKDPEKLMEVVEARTGLRAADAMNSGDQDVDMSDHLAAAAPQKELPA</sequence>
<name>A0A7S3BAB4_9EUKA</name>
<evidence type="ECO:0000256" key="3">
    <source>
        <dbReference type="ARBA" id="ARBA00022989"/>
    </source>
</evidence>
<keyword evidence="4 5" id="KW-0472">Membrane</keyword>
<evidence type="ECO:0000256" key="5">
    <source>
        <dbReference type="SAM" id="Phobius"/>
    </source>
</evidence>
<proteinExistence type="predicted"/>
<dbReference type="InterPro" id="IPR004853">
    <property type="entry name" value="Sugar_P_trans_dom"/>
</dbReference>
<dbReference type="PANTHER" id="PTHR11132">
    <property type="entry name" value="SOLUTE CARRIER FAMILY 35"/>
    <property type="match status" value="1"/>
</dbReference>
<dbReference type="GO" id="GO:0016020">
    <property type="term" value="C:membrane"/>
    <property type="evidence" value="ECO:0007669"/>
    <property type="project" value="UniProtKB-SubCell"/>
</dbReference>